<dbReference type="CDD" id="cd00448">
    <property type="entry name" value="YjgF_YER057c_UK114_family"/>
    <property type="match status" value="1"/>
</dbReference>
<dbReference type="InterPro" id="IPR035959">
    <property type="entry name" value="RutC-like_sf"/>
</dbReference>
<dbReference type="EMBL" id="SJPJ01000001">
    <property type="protein sequence ID" value="TWT79063.1"/>
    <property type="molecule type" value="Genomic_DNA"/>
</dbReference>
<evidence type="ECO:0000313" key="3">
    <source>
        <dbReference type="Proteomes" id="UP000315010"/>
    </source>
</evidence>
<reference evidence="2 3" key="1">
    <citation type="submission" date="2019-02" db="EMBL/GenBank/DDBJ databases">
        <title>Deep-cultivation of Planctomycetes and their phenomic and genomic characterization uncovers novel biology.</title>
        <authorList>
            <person name="Wiegand S."/>
            <person name="Jogler M."/>
            <person name="Boedeker C."/>
            <person name="Pinto D."/>
            <person name="Vollmers J."/>
            <person name="Rivas-Marin E."/>
            <person name="Kohn T."/>
            <person name="Peeters S.H."/>
            <person name="Heuer A."/>
            <person name="Rast P."/>
            <person name="Oberbeckmann S."/>
            <person name="Bunk B."/>
            <person name="Jeske O."/>
            <person name="Meyerdierks A."/>
            <person name="Storesund J.E."/>
            <person name="Kallscheuer N."/>
            <person name="Luecker S."/>
            <person name="Lage O.M."/>
            <person name="Pohl T."/>
            <person name="Merkel B.J."/>
            <person name="Hornburger P."/>
            <person name="Mueller R.-W."/>
            <person name="Bruemmer F."/>
            <person name="Labrenz M."/>
            <person name="Spormann A.M."/>
            <person name="Op Den Camp H."/>
            <person name="Overmann J."/>
            <person name="Amann R."/>
            <person name="Jetten M.S.M."/>
            <person name="Mascher T."/>
            <person name="Medema M.H."/>
            <person name="Devos D.P."/>
            <person name="Kaster A.-K."/>
            <person name="Ovreas L."/>
            <person name="Rohde M."/>
            <person name="Galperin M.Y."/>
            <person name="Jogler C."/>
        </authorList>
    </citation>
    <scope>NUCLEOTIDE SEQUENCE [LARGE SCALE GENOMIC DNA]</scope>
    <source>
        <strain evidence="2 3">CA13</strain>
    </source>
</reference>
<evidence type="ECO:0000259" key="1">
    <source>
        <dbReference type="Pfam" id="PF21168"/>
    </source>
</evidence>
<dbReference type="SUPFAM" id="SSF55298">
    <property type="entry name" value="YjgF-like"/>
    <property type="match status" value="2"/>
</dbReference>
<organism evidence="2 3">
    <name type="scientific">Novipirellula herctigrandis</name>
    <dbReference type="NCBI Taxonomy" id="2527986"/>
    <lineage>
        <taxon>Bacteria</taxon>
        <taxon>Pseudomonadati</taxon>
        <taxon>Planctomycetota</taxon>
        <taxon>Planctomycetia</taxon>
        <taxon>Pirellulales</taxon>
        <taxon>Pirellulaceae</taxon>
        <taxon>Novipirellula</taxon>
    </lineage>
</organism>
<dbReference type="Pfam" id="PF21168">
    <property type="entry name" value="FkbO_Hyg5-like_N"/>
    <property type="match status" value="1"/>
</dbReference>
<feature type="domain" description="Chorismatase FkbO/Hyg5-like N-terminal" evidence="1">
    <location>
        <begin position="204"/>
        <end position="300"/>
    </location>
</feature>
<comment type="caution">
    <text evidence="2">The sequence shown here is derived from an EMBL/GenBank/DDBJ whole genome shotgun (WGS) entry which is preliminary data.</text>
</comment>
<dbReference type="PANTHER" id="PTHR11803">
    <property type="entry name" value="2-IMINOBUTANOATE/2-IMINOPROPANOATE DEAMINASE RIDA"/>
    <property type="match status" value="1"/>
</dbReference>
<dbReference type="InterPro" id="IPR049368">
    <property type="entry name" value="FkbO_Hyg5-like_N"/>
</dbReference>
<dbReference type="GO" id="GO:0005829">
    <property type="term" value="C:cytosol"/>
    <property type="evidence" value="ECO:0007669"/>
    <property type="project" value="TreeGrafter"/>
</dbReference>
<dbReference type="GO" id="GO:0019239">
    <property type="term" value="F:deaminase activity"/>
    <property type="evidence" value="ECO:0007669"/>
    <property type="project" value="TreeGrafter"/>
</dbReference>
<evidence type="ECO:0000313" key="2">
    <source>
        <dbReference type="EMBL" id="TWT79063.1"/>
    </source>
</evidence>
<name>A0A5C5YWY6_9BACT</name>
<dbReference type="Pfam" id="PF01042">
    <property type="entry name" value="Ribonuc_L-PSP"/>
    <property type="match status" value="1"/>
</dbReference>
<dbReference type="AlphaFoldDB" id="A0A5C5YWY6"/>
<accession>A0A5C5YWY6</accession>
<dbReference type="RefSeq" id="WP_146394302.1">
    <property type="nucleotide sequence ID" value="NZ_SJPJ01000001.1"/>
</dbReference>
<dbReference type="Gene3D" id="3.30.1330.40">
    <property type="entry name" value="RutC-like"/>
    <property type="match status" value="3"/>
</dbReference>
<dbReference type="OrthoDB" id="1114505at2"/>
<sequence length="460" mass="50366">MSEAIKATKETKQRAEQVSASASEAICSRMEPMKQMLGAEGDSCSNGCRLEKMIGESSAPACLLSDQQHSVVTLDRVCRIALMVTPQAIGSAIDQAWEAVSTIRVILKQQAVPMTVSMQTVFVRSADDIPAFEKLFAAYFGDRVPATSFIVQPPCGGQALAIEAWALGGDDVSVEFPLPDVVTITYDSLRWIYLAGIRPAKGSETAYDESKSVFEQLNQRLEMAGAKFRDVPRVWLYQGGITELEDGTERYRELNRARTDFFDVQESLGQMSVSADGQVIYPASTGIGMVGGSLTLSGMALQTDRSDVELRSLENPQQTSAFDYAKRFSAKSPKFARAMAVRVGNYLTTWVSGTASILDSESVHIDDIEKQTHQTIDNIEQLIAPSNFERHSMPGCGAQLSDLAKVRVYVKRQEDYEKCRAVCESRFGALPTIYAIADVCRPELLVEIEGVAFSSVKQPG</sequence>
<dbReference type="PANTHER" id="PTHR11803:SF39">
    <property type="entry name" value="2-IMINOBUTANOATE_2-IMINOPROPANOATE DEAMINASE"/>
    <property type="match status" value="1"/>
</dbReference>
<dbReference type="Proteomes" id="UP000315010">
    <property type="component" value="Unassembled WGS sequence"/>
</dbReference>
<keyword evidence="3" id="KW-1185">Reference proteome</keyword>
<gene>
    <name evidence="2" type="primary">rutC</name>
    <name evidence="2" type="ORF">CA13_04600</name>
</gene>
<dbReference type="InterPro" id="IPR006175">
    <property type="entry name" value="YjgF/YER057c/UK114"/>
</dbReference>
<proteinExistence type="predicted"/>
<protein>
    <submittedName>
        <fullName evidence="2">Putative aminoacrylate peracid reductase RutC</fullName>
    </submittedName>
</protein>